<comment type="caution">
    <text evidence="2">The sequence shown here is derived from an EMBL/GenBank/DDBJ whole genome shotgun (WGS) entry which is preliminary data.</text>
</comment>
<feature type="region of interest" description="Disordered" evidence="1">
    <location>
        <begin position="150"/>
        <end position="179"/>
    </location>
</feature>
<feature type="compositionally biased region" description="Low complexity" evidence="1">
    <location>
        <begin position="601"/>
        <end position="612"/>
    </location>
</feature>
<protein>
    <submittedName>
        <fullName evidence="2">Uncharacterized protein</fullName>
    </submittedName>
</protein>
<gene>
    <name evidence="2" type="ORF">Purlil1_750</name>
</gene>
<reference evidence="2 3" key="1">
    <citation type="journal article" date="2024" name="Microbiol. Resour. Announc.">
        <title>Genome annotations for the ascomycete fungi Trichoderma harzianum, Trichoderma aggressivum, and Purpureocillium lilacinum.</title>
        <authorList>
            <person name="Beijen E.P.W."/>
            <person name="Ohm R.A."/>
        </authorList>
    </citation>
    <scope>NUCLEOTIDE SEQUENCE [LARGE SCALE GENOMIC DNA]</scope>
    <source>
        <strain evidence="2 3">CBS 150709</strain>
    </source>
</reference>
<feature type="region of interest" description="Disordered" evidence="1">
    <location>
        <begin position="1"/>
        <end position="27"/>
    </location>
</feature>
<dbReference type="EMBL" id="JAWRVI010000002">
    <property type="protein sequence ID" value="KAK4095054.1"/>
    <property type="molecule type" value="Genomic_DNA"/>
</dbReference>
<organism evidence="2 3">
    <name type="scientific">Purpureocillium lilacinum</name>
    <name type="common">Paecilomyces lilacinus</name>
    <dbReference type="NCBI Taxonomy" id="33203"/>
    <lineage>
        <taxon>Eukaryota</taxon>
        <taxon>Fungi</taxon>
        <taxon>Dikarya</taxon>
        <taxon>Ascomycota</taxon>
        <taxon>Pezizomycotina</taxon>
        <taxon>Sordariomycetes</taxon>
        <taxon>Hypocreomycetidae</taxon>
        <taxon>Hypocreales</taxon>
        <taxon>Ophiocordycipitaceae</taxon>
        <taxon>Purpureocillium</taxon>
    </lineage>
</organism>
<name>A0ABR0CF53_PURLI</name>
<feature type="region of interest" description="Disordered" evidence="1">
    <location>
        <begin position="587"/>
        <end position="624"/>
    </location>
</feature>
<evidence type="ECO:0000256" key="1">
    <source>
        <dbReference type="SAM" id="MobiDB-lite"/>
    </source>
</evidence>
<accession>A0ABR0CF53</accession>
<evidence type="ECO:0000313" key="3">
    <source>
        <dbReference type="Proteomes" id="UP001287286"/>
    </source>
</evidence>
<proteinExistence type="predicted"/>
<feature type="compositionally biased region" description="Polar residues" evidence="1">
    <location>
        <begin position="408"/>
        <end position="429"/>
    </location>
</feature>
<sequence length="930" mass="99371">MGSHSHPSAQGAMAPPGSLNSSLGGVPGGRGARSCARELARARSAERPGARCPCARALPPLARCRLITFVSLPSHLQHLTLERNVDKHPACAGKKHERDEAARFGIFALSSFAYESQSFGSFAVAPASRQLATTPFERAHFSFVTMPNTADDTSASSAKRTDNGAPLMGSPSASLRTPDQTVTTADDDMLTVDFSSTPLAGAARAARLRQMTEKHPAFENCQRIQRILAAVQSAILRTAPAGVESASLANQLHDVGTLVNQETAQLVEAVVTLSLDQEDTDKAIARISISANLASARTDDQAQTISQLTAELAAEKTKCEQAEASAKKTGAVLEELMTEVKVIKDTMTDAWQTSPSQAGLVKVSKLGGSGTMTTAECLGTHMNMQVLAPSIDSIERQLYANIPPGANEASSTPLASSLFTSEPARTSRAQRAASPIKEEEDGPTAGAFERQTRDLGLISRSTFENVPIRPATAFQPMARSPPVLAPPRFGNALQAQGMPPRGPSALSQERRLAPRNMGQQAYRAVSGGNASNVTNSAFAPLTAPGPGNFQPLPRYRPTAPEFYPSTSFATAQAQPQGGVAITRPGSAFGHRSQLQVTTPTSGGRNRSNSRYGRAPESIPAGNIESPSPSFALMSRASSSNLARPIAAAPNQLTPQVVSAWNERIMDFYGKIRTFVERHASDAERGPLAHVAGTSLWHTLLATYRPLSDSEAASYLEFHLRNENSKACVVTRLIIDYVVNRVWVPVAWAGSDSQTTCELMDLSHELEATAGQPSSARQPLLSRQAAIINHVLRNEQGTTLHQSRVSETTRSLYAALQPLMNKHSGINSAMSAAAAVEEARCDLAAVAESAWDISAKMLTSRLMFDFRFPEISSRFSSQSMLPIWPHTDPAELQAKHFRVALVATPVITCRNETGMGISAHSIALADVFCMQ</sequence>
<keyword evidence="3" id="KW-1185">Reference proteome</keyword>
<dbReference type="Proteomes" id="UP001287286">
    <property type="component" value="Unassembled WGS sequence"/>
</dbReference>
<evidence type="ECO:0000313" key="2">
    <source>
        <dbReference type="EMBL" id="KAK4095054.1"/>
    </source>
</evidence>
<feature type="region of interest" description="Disordered" evidence="1">
    <location>
        <begin position="405"/>
        <end position="456"/>
    </location>
</feature>